<evidence type="ECO:0000313" key="3">
    <source>
        <dbReference type="Proteomes" id="UP000247634"/>
    </source>
</evidence>
<dbReference type="Pfam" id="PF12680">
    <property type="entry name" value="SnoaL_2"/>
    <property type="match status" value="1"/>
</dbReference>
<dbReference type="PANTHER" id="PTHR41252:SF1">
    <property type="entry name" value="BLR2505 PROTEIN"/>
    <property type="match status" value="1"/>
</dbReference>
<feature type="domain" description="SnoaL-like" evidence="1">
    <location>
        <begin position="12"/>
        <end position="121"/>
    </location>
</feature>
<evidence type="ECO:0000259" key="1">
    <source>
        <dbReference type="Pfam" id="PF12680"/>
    </source>
</evidence>
<dbReference type="SUPFAM" id="SSF54427">
    <property type="entry name" value="NTF2-like"/>
    <property type="match status" value="1"/>
</dbReference>
<dbReference type="KEGG" id="sact:DMT42_36675"/>
<organism evidence="2 3">
    <name type="scientific">Streptomyces actuosus</name>
    <dbReference type="NCBI Taxonomy" id="1885"/>
    <lineage>
        <taxon>Bacteria</taxon>
        <taxon>Bacillati</taxon>
        <taxon>Actinomycetota</taxon>
        <taxon>Actinomycetes</taxon>
        <taxon>Kitasatosporales</taxon>
        <taxon>Streptomycetaceae</taxon>
        <taxon>Streptomyces</taxon>
    </lineage>
</organism>
<proteinExistence type="predicted"/>
<protein>
    <submittedName>
        <fullName evidence="2">Limonene-1,2-epoxide hydrolase</fullName>
    </submittedName>
</protein>
<dbReference type="OrthoDB" id="6657864at2"/>
<evidence type="ECO:0000313" key="2">
    <source>
        <dbReference type="EMBL" id="AWT47241.1"/>
    </source>
</evidence>
<dbReference type="InterPro" id="IPR032710">
    <property type="entry name" value="NTF2-like_dom_sf"/>
</dbReference>
<reference evidence="2 3" key="1">
    <citation type="submission" date="2018-06" db="EMBL/GenBank/DDBJ databases">
        <title>The complete genome sequence of a nosiheptide producer Streptomyces actuosus ATCC 25421: deducing the ability of producing a new class III lantibiotics.</title>
        <authorList>
            <person name="Liu W."/>
            <person name="Sun F."/>
            <person name="Hu Y."/>
        </authorList>
    </citation>
    <scope>NUCLEOTIDE SEQUENCE [LARGE SCALE GENOMIC DNA]</scope>
    <source>
        <strain evidence="2 3">ATCC 25421</strain>
    </source>
</reference>
<dbReference type="GO" id="GO:0016787">
    <property type="term" value="F:hydrolase activity"/>
    <property type="evidence" value="ECO:0007669"/>
    <property type="project" value="UniProtKB-KW"/>
</dbReference>
<dbReference type="InterPro" id="IPR037401">
    <property type="entry name" value="SnoaL-like"/>
</dbReference>
<sequence>MNSPANGTKATVERYLRAIADRDAPTVLELLADDVEFRIAGDHPVSGTWKGRDAVVGGFLLPLGELFDPDAGYTIEVRSMIADGEQVAVECLSRSVTKDKVPYENAIVSVYTVADGRITRMHEYFDTAYFTKTLAAR</sequence>
<dbReference type="Gene3D" id="3.10.450.50">
    <property type="match status" value="1"/>
</dbReference>
<dbReference type="EMBL" id="CP029788">
    <property type="protein sequence ID" value="AWT47241.1"/>
    <property type="molecule type" value="Genomic_DNA"/>
</dbReference>
<gene>
    <name evidence="2" type="ORF">DMT42_36675</name>
</gene>
<dbReference type="AlphaFoldDB" id="A0A2U9PEA7"/>
<dbReference type="PANTHER" id="PTHR41252">
    <property type="entry name" value="BLR2505 PROTEIN"/>
    <property type="match status" value="1"/>
</dbReference>
<accession>A0A2U9PEA7</accession>
<keyword evidence="2" id="KW-0378">Hydrolase</keyword>
<keyword evidence="3" id="KW-1185">Reference proteome</keyword>
<dbReference type="RefSeq" id="WP_110635460.1">
    <property type="nucleotide sequence ID" value="NZ_CP029788.1"/>
</dbReference>
<name>A0A2U9PEA7_STRAS</name>
<dbReference type="Proteomes" id="UP000247634">
    <property type="component" value="Chromosome"/>
</dbReference>